<dbReference type="RefSeq" id="XP_015960305.1">
    <property type="nucleotide sequence ID" value="XM_016104819.1"/>
</dbReference>
<proteinExistence type="predicted"/>
<dbReference type="CDD" id="cd00303">
    <property type="entry name" value="retropepsin_like"/>
    <property type="match status" value="1"/>
</dbReference>
<name>A0A6P4D165_ARADU</name>
<gene>
    <name evidence="2" type="primary">LOC107484200</name>
</gene>
<evidence type="ECO:0000313" key="2">
    <source>
        <dbReference type="RefSeq" id="XP_015960305.1"/>
    </source>
</evidence>
<sequence>MHDPGSFVIPCTIGDVTIQRALCDLGASINLMPLSVMKKLQIKEVKPTRISLQLADLSIKFPMGVVEDLLVKVGPFIFPTDFVILDMEEDKKSSIILGRPILATGRALIDVKKGELTLRVNEEQVFLNVFEALKHPNDSEGCMRVDVVEPLVQVVLEAEVLYDILNPLSEYELLKIDDSPPRRT</sequence>
<reference evidence="1" key="1">
    <citation type="journal article" date="2016" name="Nat. Genet.">
        <title>The genome sequences of Arachis duranensis and Arachis ipaensis, the diploid ancestors of cultivated peanut.</title>
        <authorList>
            <person name="Bertioli D.J."/>
            <person name="Cannon S.B."/>
            <person name="Froenicke L."/>
            <person name="Huang G."/>
            <person name="Farmer A.D."/>
            <person name="Cannon E.K."/>
            <person name="Liu X."/>
            <person name="Gao D."/>
            <person name="Clevenger J."/>
            <person name="Dash S."/>
            <person name="Ren L."/>
            <person name="Moretzsohn M.C."/>
            <person name="Shirasawa K."/>
            <person name="Huang W."/>
            <person name="Vidigal B."/>
            <person name="Abernathy B."/>
            <person name="Chu Y."/>
            <person name="Niederhuth C.E."/>
            <person name="Umale P."/>
            <person name="Araujo A.C."/>
            <person name="Kozik A."/>
            <person name="Kim K.D."/>
            <person name="Burow M.D."/>
            <person name="Varshney R.K."/>
            <person name="Wang X."/>
            <person name="Zhang X."/>
            <person name="Barkley N."/>
            <person name="Guimaraes P.M."/>
            <person name="Isobe S."/>
            <person name="Guo B."/>
            <person name="Liao B."/>
            <person name="Stalker H.T."/>
            <person name="Schmitz R.J."/>
            <person name="Scheffler B.E."/>
            <person name="Leal-Bertioli S.C."/>
            <person name="Xun X."/>
            <person name="Jackson S.A."/>
            <person name="Michelmore R."/>
            <person name="Ozias-Akins P."/>
        </authorList>
    </citation>
    <scope>NUCLEOTIDE SEQUENCE [LARGE SCALE GENOMIC DNA]</scope>
    <source>
        <strain evidence="1">cv. V14167</strain>
    </source>
</reference>
<dbReference type="PANTHER" id="PTHR33067:SF9">
    <property type="entry name" value="RNA-DIRECTED DNA POLYMERASE"/>
    <property type="match status" value="1"/>
</dbReference>
<dbReference type="Proteomes" id="UP000515211">
    <property type="component" value="Chromosome 4"/>
</dbReference>
<dbReference type="Pfam" id="PF13650">
    <property type="entry name" value="Asp_protease_2"/>
    <property type="match status" value="1"/>
</dbReference>
<organism evidence="1 2">
    <name type="scientific">Arachis duranensis</name>
    <name type="common">Wild peanut</name>
    <dbReference type="NCBI Taxonomy" id="130453"/>
    <lineage>
        <taxon>Eukaryota</taxon>
        <taxon>Viridiplantae</taxon>
        <taxon>Streptophyta</taxon>
        <taxon>Embryophyta</taxon>
        <taxon>Tracheophyta</taxon>
        <taxon>Spermatophyta</taxon>
        <taxon>Magnoliopsida</taxon>
        <taxon>eudicotyledons</taxon>
        <taxon>Gunneridae</taxon>
        <taxon>Pentapetalae</taxon>
        <taxon>rosids</taxon>
        <taxon>fabids</taxon>
        <taxon>Fabales</taxon>
        <taxon>Fabaceae</taxon>
        <taxon>Papilionoideae</taxon>
        <taxon>50 kb inversion clade</taxon>
        <taxon>dalbergioids sensu lato</taxon>
        <taxon>Dalbergieae</taxon>
        <taxon>Pterocarpus clade</taxon>
        <taxon>Arachis</taxon>
    </lineage>
</organism>
<protein>
    <submittedName>
        <fullName evidence="2">Uncharacterized protein LOC107484200</fullName>
    </submittedName>
</protein>
<dbReference type="AlphaFoldDB" id="A0A6P4D165"/>
<dbReference type="PANTHER" id="PTHR33067">
    <property type="entry name" value="RNA-DIRECTED DNA POLYMERASE-RELATED"/>
    <property type="match status" value="1"/>
</dbReference>
<keyword evidence="1" id="KW-1185">Reference proteome</keyword>
<evidence type="ECO:0000313" key="1">
    <source>
        <dbReference type="Proteomes" id="UP000515211"/>
    </source>
</evidence>
<dbReference type="KEGG" id="adu:107484200"/>
<dbReference type="Gene3D" id="2.40.70.10">
    <property type="entry name" value="Acid Proteases"/>
    <property type="match status" value="1"/>
</dbReference>
<accession>A0A6P4D165</accession>
<dbReference type="GeneID" id="107484200"/>
<reference evidence="2" key="2">
    <citation type="submission" date="2025-08" db="UniProtKB">
        <authorList>
            <consortium name="RefSeq"/>
        </authorList>
    </citation>
    <scope>IDENTIFICATION</scope>
    <source>
        <tissue evidence="2">Whole plant</tissue>
    </source>
</reference>
<dbReference type="InterPro" id="IPR021109">
    <property type="entry name" value="Peptidase_aspartic_dom_sf"/>
</dbReference>